<comment type="caution">
    <text evidence="1">The sequence shown here is derived from an EMBL/GenBank/DDBJ whole genome shotgun (WGS) entry which is preliminary data.</text>
</comment>
<evidence type="ECO:0000313" key="1">
    <source>
        <dbReference type="EMBL" id="KKL67607.1"/>
    </source>
</evidence>
<name>A0A0F9GWS1_9ZZZZ</name>
<gene>
    <name evidence="1" type="ORF">LCGC14_2133320</name>
</gene>
<feature type="non-terminal residue" evidence="1">
    <location>
        <position position="119"/>
    </location>
</feature>
<accession>A0A0F9GWS1</accession>
<protein>
    <submittedName>
        <fullName evidence="1">Uncharacterized protein</fullName>
    </submittedName>
</protein>
<reference evidence="1" key="1">
    <citation type="journal article" date="2015" name="Nature">
        <title>Complex archaea that bridge the gap between prokaryotes and eukaryotes.</title>
        <authorList>
            <person name="Spang A."/>
            <person name="Saw J.H."/>
            <person name="Jorgensen S.L."/>
            <person name="Zaremba-Niedzwiedzka K."/>
            <person name="Martijn J."/>
            <person name="Lind A.E."/>
            <person name="van Eijk R."/>
            <person name="Schleper C."/>
            <person name="Guy L."/>
            <person name="Ettema T.J."/>
        </authorList>
    </citation>
    <scope>NUCLEOTIDE SEQUENCE</scope>
</reference>
<sequence>MEVISHIFSEFLAKMKNEILEYYKLTYSYLKDLITYKNIDLRINTLSESEEIKKKTLEKILKAIKTGLNTIGVPIIKLNEIQNNFMKLVSTKSNEIQDYNSYLKLYQRNFINKILFETI</sequence>
<dbReference type="AlphaFoldDB" id="A0A0F9GWS1"/>
<proteinExistence type="predicted"/>
<organism evidence="1">
    <name type="scientific">marine sediment metagenome</name>
    <dbReference type="NCBI Taxonomy" id="412755"/>
    <lineage>
        <taxon>unclassified sequences</taxon>
        <taxon>metagenomes</taxon>
        <taxon>ecological metagenomes</taxon>
    </lineage>
</organism>
<dbReference type="EMBL" id="LAZR01026806">
    <property type="protein sequence ID" value="KKL67607.1"/>
    <property type="molecule type" value="Genomic_DNA"/>
</dbReference>